<protein>
    <submittedName>
        <fullName evidence="3">HEAT repeat protein</fullName>
    </submittedName>
</protein>
<evidence type="ECO:0000256" key="2">
    <source>
        <dbReference type="SAM" id="SignalP"/>
    </source>
</evidence>
<keyword evidence="4" id="KW-1185">Reference proteome</keyword>
<dbReference type="EMBL" id="CP036267">
    <property type="protein sequence ID" value="QDT32472.1"/>
    <property type="molecule type" value="Genomic_DNA"/>
</dbReference>
<dbReference type="SMART" id="SM00567">
    <property type="entry name" value="EZ_HEAT"/>
    <property type="match status" value="2"/>
</dbReference>
<proteinExistence type="predicted"/>
<evidence type="ECO:0000256" key="1">
    <source>
        <dbReference type="SAM" id="MobiDB-lite"/>
    </source>
</evidence>
<feature type="region of interest" description="Disordered" evidence="1">
    <location>
        <begin position="32"/>
        <end position="101"/>
    </location>
</feature>
<dbReference type="InterPro" id="IPR016024">
    <property type="entry name" value="ARM-type_fold"/>
</dbReference>
<dbReference type="AlphaFoldDB" id="A0A517QLF7"/>
<feature type="compositionally biased region" description="Polar residues" evidence="1">
    <location>
        <begin position="64"/>
        <end position="80"/>
    </location>
</feature>
<feature type="signal peptide" evidence="2">
    <location>
        <begin position="1"/>
        <end position="30"/>
    </location>
</feature>
<dbReference type="RefSeq" id="WP_145197756.1">
    <property type="nucleotide sequence ID" value="NZ_CP036267.1"/>
</dbReference>
<evidence type="ECO:0000313" key="4">
    <source>
        <dbReference type="Proteomes" id="UP000315724"/>
    </source>
</evidence>
<reference evidence="3 4" key="1">
    <citation type="submission" date="2019-02" db="EMBL/GenBank/DDBJ databases">
        <title>Deep-cultivation of Planctomycetes and their phenomic and genomic characterization uncovers novel biology.</title>
        <authorList>
            <person name="Wiegand S."/>
            <person name="Jogler M."/>
            <person name="Boedeker C."/>
            <person name="Pinto D."/>
            <person name="Vollmers J."/>
            <person name="Rivas-Marin E."/>
            <person name="Kohn T."/>
            <person name="Peeters S.H."/>
            <person name="Heuer A."/>
            <person name="Rast P."/>
            <person name="Oberbeckmann S."/>
            <person name="Bunk B."/>
            <person name="Jeske O."/>
            <person name="Meyerdierks A."/>
            <person name="Storesund J.E."/>
            <person name="Kallscheuer N."/>
            <person name="Luecker S."/>
            <person name="Lage O.M."/>
            <person name="Pohl T."/>
            <person name="Merkel B.J."/>
            <person name="Hornburger P."/>
            <person name="Mueller R.-W."/>
            <person name="Bruemmer F."/>
            <person name="Labrenz M."/>
            <person name="Spormann A.M."/>
            <person name="Op den Camp H."/>
            <person name="Overmann J."/>
            <person name="Amann R."/>
            <person name="Jetten M.S.M."/>
            <person name="Mascher T."/>
            <person name="Medema M.H."/>
            <person name="Devos D.P."/>
            <person name="Kaster A.-K."/>
            <person name="Ovreas L."/>
            <person name="Rohde M."/>
            <person name="Galperin M.Y."/>
            <person name="Jogler C."/>
        </authorList>
    </citation>
    <scope>NUCLEOTIDE SEQUENCE [LARGE SCALE GENOMIC DNA]</scope>
    <source>
        <strain evidence="3 4">Mal48</strain>
    </source>
</reference>
<feature type="chain" id="PRO_5022085952" evidence="2">
    <location>
        <begin position="31"/>
        <end position="325"/>
    </location>
</feature>
<dbReference type="KEGG" id="tpol:Mal48_17180"/>
<dbReference type="PROSITE" id="PS51257">
    <property type="entry name" value="PROKAR_LIPOPROTEIN"/>
    <property type="match status" value="1"/>
</dbReference>
<keyword evidence="2" id="KW-0732">Signal</keyword>
<dbReference type="Proteomes" id="UP000315724">
    <property type="component" value="Chromosome"/>
</dbReference>
<organism evidence="3 4">
    <name type="scientific">Thalassoglobus polymorphus</name>
    <dbReference type="NCBI Taxonomy" id="2527994"/>
    <lineage>
        <taxon>Bacteria</taxon>
        <taxon>Pseudomonadati</taxon>
        <taxon>Planctomycetota</taxon>
        <taxon>Planctomycetia</taxon>
        <taxon>Planctomycetales</taxon>
        <taxon>Planctomycetaceae</taxon>
        <taxon>Thalassoglobus</taxon>
    </lineage>
</organism>
<dbReference type="Pfam" id="PF13646">
    <property type="entry name" value="HEAT_2"/>
    <property type="match status" value="1"/>
</dbReference>
<dbReference type="SUPFAM" id="SSF48371">
    <property type="entry name" value="ARM repeat"/>
    <property type="match status" value="1"/>
</dbReference>
<dbReference type="InterPro" id="IPR011989">
    <property type="entry name" value="ARM-like"/>
</dbReference>
<dbReference type="InterPro" id="IPR004155">
    <property type="entry name" value="PBS_lyase_HEAT"/>
</dbReference>
<sequence length="325" mass="34347" precursor="true">MRQLIQQLTLSHFSLLLTFCFAFLSGCGGADQSAPPASPAKATGITEAKNAPPAPLPSASSIATQETASSDNKNSNSKTMLAQPETPARAPLKLPSTKEKKTVEVERASVPVLTAASAPTQKVEFDNNLVDAFEKLVTPANSIEAWEQAHQAVLDLGEEVVPLLADRLKNGNNIERETAASTLISFGPDAEGAIPELRSALKDPVPFVRANAAITLVQFPKEAPQAVSVLVTLLEHDDPTLQQMAAMNLSVLGEDASSHVDDLTRILDTTEGPELLLPVVELLGRIGPAAETAVPKLKQIAFEQKGEVGAAANSAIQLIQTESQE</sequence>
<dbReference type="Gene3D" id="1.25.10.10">
    <property type="entry name" value="Leucine-rich Repeat Variant"/>
    <property type="match status" value="1"/>
</dbReference>
<accession>A0A517QLF7</accession>
<name>A0A517QLF7_9PLAN</name>
<dbReference type="OrthoDB" id="288661at2"/>
<evidence type="ECO:0000313" key="3">
    <source>
        <dbReference type="EMBL" id="QDT32472.1"/>
    </source>
</evidence>
<gene>
    <name evidence="3" type="ORF">Mal48_17180</name>
</gene>